<sequence length="133" mass="14754">MRSLIVCLVLAAVAVDLAAAKMQNVTVKGVAVCNKKRSPSVLVELWDRDTLDPNDLLNSVNTNSEGEFELFGQEDEVTSIEPFIRITHNCNPSKPNCVRIGEYEVPKSKIGGLYDMTYVTLDIKVHGEKEKCK</sequence>
<gene>
    <name evidence="6" type="ORF">CBOVIS_LOCUS8379</name>
</gene>
<evidence type="ECO:0000256" key="2">
    <source>
        <dbReference type="ARBA" id="ARBA00010112"/>
    </source>
</evidence>
<feature type="chain" id="PRO_5035926708" evidence="5">
    <location>
        <begin position="21"/>
        <end position="133"/>
    </location>
</feature>
<dbReference type="Proteomes" id="UP000494206">
    <property type="component" value="Unassembled WGS sequence"/>
</dbReference>
<dbReference type="InterPro" id="IPR001534">
    <property type="entry name" value="Transthyretin-like"/>
</dbReference>
<organism evidence="6 7">
    <name type="scientific">Caenorhabditis bovis</name>
    <dbReference type="NCBI Taxonomy" id="2654633"/>
    <lineage>
        <taxon>Eukaryota</taxon>
        <taxon>Metazoa</taxon>
        <taxon>Ecdysozoa</taxon>
        <taxon>Nematoda</taxon>
        <taxon>Chromadorea</taxon>
        <taxon>Rhabditida</taxon>
        <taxon>Rhabditina</taxon>
        <taxon>Rhabditomorpha</taxon>
        <taxon>Rhabditoidea</taxon>
        <taxon>Rhabditidae</taxon>
        <taxon>Peloderinae</taxon>
        <taxon>Caenorhabditis</taxon>
    </lineage>
</organism>
<dbReference type="AlphaFoldDB" id="A0A8S1F3R7"/>
<dbReference type="PANTHER" id="PTHR21700:SF116">
    <property type="entry name" value="TRANSTHYRETIN-LIKE PROTEIN 16"/>
    <property type="match status" value="1"/>
</dbReference>
<evidence type="ECO:0000256" key="1">
    <source>
        <dbReference type="ARBA" id="ARBA00004613"/>
    </source>
</evidence>
<proteinExistence type="inferred from homology"/>
<evidence type="ECO:0000313" key="7">
    <source>
        <dbReference type="Proteomes" id="UP000494206"/>
    </source>
</evidence>
<dbReference type="OrthoDB" id="5826894at2759"/>
<comment type="caution">
    <text evidence="6">The sequence shown here is derived from an EMBL/GenBank/DDBJ whole genome shotgun (WGS) entry which is preliminary data.</text>
</comment>
<dbReference type="GO" id="GO:0005576">
    <property type="term" value="C:extracellular region"/>
    <property type="evidence" value="ECO:0007669"/>
    <property type="project" value="UniProtKB-SubCell"/>
</dbReference>
<dbReference type="PANTHER" id="PTHR21700">
    <property type="entry name" value="TRANSTHYRETIN-LIKE FAMILY PROTEIN-RELATED"/>
    <property type="match status" value="1"/>
</dbReference>
<accession>A0A8S1F3R7</accession>
<evidence type="ECO:0000313" key="6">
    <source>
        <dbReference type="EMBL" id="CAB3406287.1"/>
    </source>
</evidence>
<evidence type="ECO:0000256" key="4">
    <source>
        <dbReference type="ARBA" id="ARBA00022729"/>
    </source>
</evidence>
<dbReference type="Gene3D" id="2.60.40.3330">
    <property type="match status" value="1"/>
</dbReference>
<dbReference type="GO" id="GO:0009986">
    <property type="term" value="C:cell surface"/>
    <property type="evidence" value="ECO:0007669"/>
    <property type="project" value="InterPro"/>
</dbReference>
<evidence type="ECO:0000256" key="5">
    <source>
        <dbReference type="SAM" id="SignalP"/>
    </source>
</evidence>
<feature type="signal peptide" evidence="5">
    <location>
        <begin position="1"/>
        <end position="20"/>
    </location>
</feature>
<protein>
    <submittedName>
        <fullName evidence="6">Uncharacterized protein</fullName>
    </submittedName>
</protein>
<evidence type="ECO:0000256" key="3">
    <source>
        <dbReference type="ARBA" id="ARBA00022525"/>
    </source>
</evidence>
<dbReference type="Pfam" id="PF01060">
    <property type="entry name" value="TTR-52"/>
    <property type="match status" value="1"/>
</dbReference>
<name>A0A8S1F3R7_9PELO</name>
<reference evidence="6 7" key="1">
    <citation type="submission" date="2020-04" db="EMBL/GenBank/DDBJ databases">
        <authorList>
            <person name="Laetsch R D."/>
            <person name="Stevens L."/>
            <person name="Kumar S."/>
            <person name="Blaxter L. M."/>
        </authorList>
    </citation>
    <scope>NUCLEOTIDE SEQUENCE [LARGE SCALE GENOMIC DNA]</scope>
</reference>
<dbReference type="EMBL" id="CADEPM010000005">
    <property type="protein sequence ID" value="CAB3406287.1"/>
    <property type="molecule type" value="Genomic_DNA"/>
</dbReference>
<keyword evidence="3" id="KW-0964">Secreted</keyword>
<dbReference type="InterPro" id="IPR038479">
    <property type="entry name" value="Transthyretin-like_sf"/>
</dbReference>
<comment type="subcellular location">
    <subcellularLocation>
        <location evidence="1">Secreted</location>
    </subcellularLocation>
</comment>
<keyword evidence="4 5" id="KW-0732">Signal</keyword>
<keyword evidence="7" id="KW-1185">Reference proteome</keyword>
<comment type="similarity">
    <text evidence="2">Belongs to the nematode transthyretin-like family.</text>
</comment>